<dbReference type="Pfam" id="PF00561">
    <property type="entry name" value="Abhydrolase_1"/>
    <property type="match status" value="1"/>
</dbReference>
<accession>A0A2T7PIW2</accession>
<reference evidence="4 5" key="1">
    <citation type="submission" date="2018-04" db="EMBL/GenBank/DDBJ databases">
        <title>The genome of golden apple snail Pomacea canaliculata provides insight into stress tolerance and invasive adaptation.</title>
        <authorList>
            <person name="Liu C."/>
            <person name="Liu B."/>
            <person name="Ren Y."/>
            <person name="Zhang Y."/>
            <person name="Wang H."/>
            <person name="Li S."/>
            <person name="Jiang F."/>
            <person name="Yin L."/>
            <person name="Zhang G."/>
            <person name="Qian W."/>
            <person name="Fan W."/>
        </authorList>
    </citation>
    <scope>NUCLEOTIDE SEQUENCE [LARGE SCALE GENOMIC DNA]</scope>
    <source>
        <strain evidence="4">SZHN2017</strain>
        <tissue evidence="4">Muscle</tissue>
    </source>
</reference>
<dbReference type="InterPro" id="IPR000639">
    <property type="entry name" value="Epox_hydrolase-like"/>
</dbReference>
<organism evidence="4 5">
    <name type="scientific">Pomacea canaliculata</name>
    <name type="common">Golden apple snail</name>
    <dbReference type="NCBI Taxonomy" id="400727"/>
    <lineage>
        <taxon>Eukaryota</taxon>
        <taxon>Metazoa</taxon>
        <taxon>Spiralia</taxon>
        <taxon>Lophotrochozoa</taxon>
        <taxon>Mollusca</taxon>
        <taxon>Gastropoda</taxon>
        <taxon>Caenogastropoda</taxon>
        <taxon>Architaenioglossa</taxon>
        <taxon>Ampullarioidea</taxon>
        <taxon>Ampullariidae</taxon>
        <taxon>Pomacea</taxon>
    </lineage>
</organism>
<feature type="domain" description="AB hydrolase-1" evidence="3">
    <location>
        <begin position="30"/>
        <end position="263"/>
    </location>
</feature>
<evidence type="ECO:0000256" key="2">
    <source>
        <dbReference type="ARBA" id="ARBA00038334"/>
    </source>
</evidence>
<dbReference type="PRINTS" id="PR00111">
    <property type="entry name" value="ABHYDROLASE"/>
</dbReference>
<comment type="caution">
    <text evidence="4">The sequence shown here is derived from an EMBL/GenBank/DDBJ whole genome shotgun (WGS) entry which is preliminary data.</text>
</comment>
<sequence length="285" mass="32625">MQDPSLGVHGYAHLEDVRLHYVTNGSEDKPLLLLVHGFPEFWYSWRYQLKEFHDNYRVVAVDQRGYGDSDKPNGVHNYTVATLVSDLRELVTTLGCKKCTVVGHDWGGIIAWAFAQTTPDMVERLIILNCPSSAAYVKHCSNGLSQLKKSWYMTLFQVPRVPELFLSTEDYAALTLFHSKTYGSNGFTAPLNYYRALLRYPQFAFIRLQSPQLRVTCPTLIIWGCNDAALDKELAALSAETVEGDVTVKYIEDCSHWTQMDRPEEVNKYMREFLEKTEKKTICCE</sequence>
<keyword evidence="1" id="KW-0378">Hydrolase</keyword>
<dbReference type="InterPro" id="IPR000073">
    <property type="entry name" value="AB_hydrolase_1"/>
</dbReference>
<dbReference type="PRINTS" id="PR00412">
    <property type="entry name" value="EPOXHYDRLASE"/>
</dbReference>
<name>A0A2T7PIW2_POMCA</name>
<evidence type="ECO:0000313" key="4">
    <source>
        <dbReference type="EMBL" id="PVD33365.1"/>
    </source>
</evidence>
<evidence type="ECO:0000259" key="3">
    <source>
        <dbReference type="Pfam" id="PF00561"/>
    </source>
</evidence>
<dbReference type="AlphaFoldDB" id="A0A2T7PIW2"/>
<dbReference type="Proteomes" id="UP000245119">
    <property type="component" value="Linkage Group LG3"/>
</dbReference>
<dbReference type="InterPro" id="IPR029058">
    <property type="entry name" value="AB_hydrolase_fold"/>
</dbReference>
<dbReference type="EMBL" id="PZQS01000003">
    <property type="protein sequence ID" value="PVD33365.1"/>
    <property type="molecule type" value="Genomic_DNA"/>
</dbReference>
<comment type="similarity">
    <text evidence="2">Belongs to the AB hydrolase superfamily. Epoxide hydrolase family.</text>
</comment>
<dbReference type="PANTHER" id="PTHR43329">
    <property type="entry name" value="EPOXIDE HYDROLASE"/>
    <property type="match status" value="1"/>
</dbReference>
<evidence type="ECO:0000256" key="1">
    <source>
        <dbReference type="ARBA" id="ARBA00022801"/>
    </source>
</evidence>
<dbReference type="Gene3D" id="3.40.50.1820">
    <property type="entry name" value="alpha/beta hydrolase"/>
    <property type="match status" value="1"/>
</dbReference>
<dbReference type="STRING" id="400727.A0A2T7PIW2"/>
<keyword evidence="5" id="KW-1185">Reference proteome</keyword>
<dbReference type="OrthoDB" id="408373at2759"/>
<evidence type="ECO:0000313" key="5">
    <source>
        <dbReference type="Proteomes" id="UP000245119"/>
    </source>
</evidence>
<gene>
    <name evidence="4" type="ORF">C0Q70_04619</name>
</gene>
<protein>
    <recommendedName>
        <fullName evidence="3">AB hydrolase-1 domain-containing protein</fullName>
    </recommendedName>
</protein>
<dbReference type="GO" id="GO:0004301">
    <property type="term" value="F:epoxide hydrolase activity"/>
    <property type="evidence" value="ECO:0007669"/>
    <property type="project" value="UniProtKB-ARBA"/>
</dbReference>
<proteinExistence type="inferred from homology"/>
<dbReference type="SUPFAM" id="SSF53474">
    <property type="entry name" value="alpha/beta-Hydrolases"/>
    <property type="match status" value="1"/>
</dbReference>